<evidence type="ECO:0000313" key="1">
    <source>
        <dbReference type="EMBL" id="CUS09605.1"/>
    </source>
</evidence>
<organism evidence="1 2">
    <name type="scientific">Tuber aestivum</name>
    <name type="common">summer truffle</name>
    <dbReference type="NCBI Taxonomy" id="59557"/>
    <lineage>
        <taxon>Eukaryota</taxon>
        <taxon>Fungi</taxon>
        <taxon>Dikarya</taxon>
        <taxon>Ascomycota</taxon>
        <taxon>Pezizomycotina</taxon>
        <taxon>Pezizomycetes</taxon>
        <taxon>Pezizales</taxon>
        <taxon>Tuberaceae</taxon>
        <taxon>Tuber</taxon>
    </lineage>
</organism>
<proteinExistence type="predicted"/>
<name>A0A292PSC5_9PEZI</name>
<gene>
    <name evidence="1" type="ORF">GSTUAT00006320001</name>
</gene>
<reference evidence="1" key="1">
    <citation type="submission" date="2015-10" db="EMBL/GenBank/DDBJ databases">
        <authorList>
            <person name="Regsiter A."/>
            <person name="william w."/>
        </authorList>
    </citation>
    <scope>NUCLEOTIDE SEQUENCE</scope>
    <source>
        <strain evidence="1">Montdore</strain>
    </source>
</reference>
<dbReference type="Proteomes" id="UP001412239">
    <property type="component" value="Unassembled WGS sequence"/>
</dbReference>
<sequence length="208" mass="24200">MDSAPFKSPIRTLRYASGPGQVRQTTRPGGAIVTSGYWPFPHTVLSRIANLTFRRHISSGVVRRRNSLRWADERVPGRRIEWWAWLRVWHLYSSNCPPRYTRLHVYHVVSVSVRSKENYSRNCSPPWGGTRKSLRVDPLLAVSRGALNFNQAPWKREAWVGMAIAPTLGWRRNWRRLPTCSAQTTDRYYLQRPLFDHGGKGSYRVLER</sequence>
<protein>
    <submittedName>
        <fullName evidence="1">Uncharacterized protein</fullName>
    </submittedName>
</protein>
<keyword evidence="2" id="KW-1185">Reference proteome</keyword>
<dbReference type="AlphaFoldDB" id="A0A292PSC5"/>
<evidence type="ECO:0000313" key="2">
    <source>
        <dbReference type="Proteomes" id="UP001412239"/>
    </source>
</evidence>
<accession>A0A292PSC5</accession>
<dbReference type="EMBL" id="LN891076">
    <property type="protein sequence ID" value="CUS09605.1"/>
    <property type="molecule type" value="Genomic_DNA"/>
</dbReference>